<dbReference type="Pfam" id="PF06733">
    <property type="entry name" value="DEAD_2"/>
    <property type="match status" value="1"/>
</dbReference>
<dbReference type="SMART" id="SM00491">
    <property type="entry name" value="HELICc2"/>
    <property type="match status" value="1"/>
</dbReference>
<proteinExistence type="inferred from homology"/>
<dbReference type="Pfam" id="PF13307">
    <property type="entry name" value="Helicase_C_2"/>
    <property type="match status" value="1"/>
</dbReference>
<keyword evidence="10" id="KW-0238">DNA-binding</keyword>
<keyword evidence="4" id="KW-0227">DNA damage</keyword>
<dbReference type="Gene3D" id="1.10.275.40">
    <property type="match status" value="1"/>
</dbReference>
<evidence type="ECO:0000256" key="4">
    <source>
        <dbReference type="ARBA" id="ARBA00022763"/>
    </source>
</evidence>
<organism evidence="16 17">
    <name type="scientific">Faecalibacterium prausnitzii</name>
    <dbReference type="NCBI Taxonomy" id="853"/>
    <lineage>
        <taxon>Bacteria</taxon>
        <taxon>Bacillati</taxon>
        <taxon>Bacillota</taxon>
        <taxon>Clostridia</taxon>
        <taxon>Eubacteriales</taxon>
        <taxon>Oscillospiraceae</taxon>
        <taxon>Faecalibacterium</taxon>
    </lineage>
</organism>
<dbReference type="SMART" id="SM00488">
    <property type="entry name" value="DEXDc2"/>
    <property type="match status" value="1"/>
</dbReference>
<dbReference type="InterPro" id="IPR014013">
    <property type="entry name" value="Helic_SF1/SF2_ATP-bd_DinG/Rad3"/>
</dbReference>
<dbReference type="PANTHER" id="PTHR11472">
    <property type="entry name" value="DNA REPAIR DEAD HELICASE RAD3/XP-D SUBFAMILY MEMBER"/>
    <property type="match status" value="1"/>
</dbReference>
<dbReference type="PROSITE" id="PS51193">
    <property type="entry name" value="HELICASE_ATP_BIND_2"/>
    <property type="match status" value="1"/>
</dbReference>
<feature type="domain" description="Helicase ATP-binding" evidence="15">
    <location>
        <begin position="181"/>
        <end position="440"/>
    </location>
</feature>
<dbReference type="InterPro" id="IPR006554">
    <property type="entry name" value="Helicase-like_DEXD_c2"/>
</dbReference>
<dbReference type="EMBL" id="JAGZAM010000027">
    <property type="protein sequence ID" value="MBS5688524.1"/>
    <property type="molecule type" value="Genomic_DNA"/>
</dbReference>
<dbReference type="GO" id="GO:0046872">
    <property type="term" value="F:metal ion binding"/>
    <property type="evidence" value="ECO:0007669"/>
    <property type="project" value="UniProtKB-KW"/>
</dbReference>
<dbReference type="Proteomes" id="UP000733372">
    <property type="component" value="Unassembled WGS sequence"/>
</dbReference>
<evidence type="ECO:0000256" key="13">
    <source>
        <dbReference type="ARBA" id="ARBA00038058"/>
    </source>
</evidence>
<dbReference type="GO" id="GO:0006281">
    <property type="term" value="P:DNA repair"/>
    <property type="evidence" value="ECO:0007669"/>
    <property type="project" value="UniProtKB-KW"/>
</dbReference>
<dbReference type="Gene3D" id="3.40.50.300">
    <property type="entry name" value="P-loop containing nucleotide triphosphate hydrolases"/>
    <property type="match status" value="2"/>
</dbReference>
<sequence>MPAFRLPVRQLVEFLLRTGSIDSRFTGFDRANEGARIHRKLQKTAGEGYAAEVFLSGEREAAGIPFTIEGRADGIFTDEAGVTVIDEIKTTAVPADDIAEDMNPCHWAQGMVYGALYGRQQGLEKLDVRLTYYQIDTDDILRFVRHFTLEELEAFLQDLLEQYAPWAQRQLAWREQRGVSLSALDFPFPAYRPGQRALAGEVYRACTAAPSKSGVRLFCQAPTGIGKTMSVLFPALRAIGTGCGEKLFYLTARNTTQSAAEDAIARLRASDSRLALRSVTLTAKEKVCLHPDAEGHPACLPELCPYANGYYDRVNTALKALLDDGTGRFDRAALADAAKQFTVCPFELGLDLSEWCDVIIGDYNYLFDPVVHLRRFFDSAGDWLFLVDEAHNLPERARAMYSARFCKSSLTEAKRALGRGKSPLKTALSKADKAFLEGRKAVSTLAPRRGSTAAEEDDSGQTSLPGSAETPAIELPAADYAQDGTVFCKELPSALLAPLRALTAPLQDWLEEDPDAEAHAALLDLYFEVQDILRASERYDEHFAAQLTARGSDLELQLLCLDPSPFVDASLSAGRAAALFSATLTPPGYYRTVLGCPEARAVALESPFPAENLGLYCLPSISTRYRQREASIRPISDALAALASSRVGNYLAFFPSYAYLRQVWEDFTARYPDIGTLVQESGLDDAGRAAFLGRFSPCPEKTLLGFGVMGGIFGEGVDLAGDRLIGCAIVGVGLPQVSPRQEMLRRYYDAQNGAGFDYAYRWPGMNKVLQAAGRVIRTQEDKGVVLLLDDRFAQSEYARLFPKHWRHLEYLRDTEELKKKLAEFWGDALKPLPLGEVSPKVTERASHLR</sequence>
<comment type="caution">
    <text evidence="16">The sequence shown here is derived from an EMBL/GenBank/DDBJ whole genome shotgun (WGS) entry which is preliminary data.</text>
</comment>
<dbReference type="GO" id="GO:0051539">
    <property type="term" value="F:4 iron, 4 sulfur cluster binding"/>
    <property type="evidence" value="ECO:0007669"/>
    <property type="project" value="UniProtKB-KW"/>
</dbReference>
<keyword evidence="6 16" id="KW-0347">Helicase</keyword>
<dbReference type="AlphaFoldDB" id="A0A943FSF3"/>
<evidence type="ECO:0000256" key="7">
    <source>
        <dbReference type="ARBA" id="ARBA00022840"/>
    </source>
</evidence>
<keyword evidence="5" id="KW-0378">Hydrolase</keyword>
<keyword evidence="2" id="KW-0479">Metal-binding</keyword>
<evidence type="ECO:0000256" key="1">
    <source>
        <dbReference type="ARBA" id="ARBA00022485"/>
    </source>
</evidence>
<dbReference type="InterPro" id="IPR042493">
    <property type="entry name" value="XPD_DNA_FeS"/>
</dbReference>
<dbReference type="PANTHER" id="PTHR11472:SF34">
    <property type="entry name" value="REGULATOR OF TELOMERE ELONGATION HELICASE 1"/>
    <property type="match status" value="1"/>
</dbReference>
<evidence type="ECO:0000256" key="5">
    <source>
        <dbReference type="ARBA" id="ARBA00022801"/>
    </source>
</evidence>
<keyword evidence="8" id="KW-0408">Iron</keyword>
<comment type="similarity">
    <text evidence="13">Belongs to the helicase family. DinG subfamily.</text>
</comment>
<dbReference type="InterPro" id="IPR011604">
    <property type="entry name" value="PDDEXK-like_dom_sf"/>
</dbReference>
<gene>
    <name evidence="16" type="ORF">KHW66_11220</name>
</gene>
<evidence type="ECO:0000256" key="2">
    <source>
        <dbReference type="ARBA" id="ARBA00022723"/>
    </source>
</evidence>
<dbReference type="GO" id="GO:0005524">
    <property type="term" value="F:ATP binding"/>
    <property type="evidence" value="ECO:0007669"/>
    <property type="project" value="UniProtKB-KW"/>
</dbReference>
<keyword evidence="12" id="KW-0413">Isomerase</keyword>
<evidence type="ECO:0000313" key="17">
    <source>
        <dbReference type="Proteomes" id="UP000733372"/>
    </source>
</evidence>
<keyword evidence="9" id="KW-0411">Iron-sulfur</keyword>
<dbReference type="SUPFAM" id="SSF52540">
    <property type="entry name" value="P-loop containing nucleoside triphosphate hydrolases"/>
    <property type="match status" value="2"/>
</dbReference>
<dbReference type="RefSeq" id="WP_270661940.1">
    <property type="nucleotide sequence ID" value="NZ_CP170812.1"/>
</dbReference>
<dbReference type="InterPro" id="IPR027417">
    <property type="entry name" value="P-loop_NTPase"/>
</dbReference>
<dbReference type="InterPro" id="IPR045028">
    <property type="entry name" value="DinG/Rad3-like"/>
</dbReference>
<dbReference type="InterPro" id="IPR006555">
    <property type="entry name" value="ATP-dep_Helicase_C"/>
</dbReference>
<dbReference type="GO" id="GO:0016818">
    <property type="term" value="F:hydrolase activity, acting on acid anhydrides, in phosphorus-containing anhydrides"/>
    <property type="evidence" value="ECO:0007669"/>
    <property type="project" value="InterPro"/>
</dbReference>
<evidence type="ECO:0000256" key="8">
    <source>
        <dbReference type="ARBA" id="ARBA00023004"/>
    </source>
</evidence>
<feature type="region of interest" description="Disordered" evidence="14">
    <location>
        <begin position="446"/>
        <end position="469"/>
    </location>
</feature>
<protein>
    <submittedName>
        <fullName evidence="16">ATP-dependent DNA helicase</fullName>
    </submittedName>
</protein>
<evidence type="ECO:0000256" key="12">
    <source>
        <dbReference type="ARBA" id="ARBA00023235"/>
    </source>
</evidence>
<keyword evidence="11" id="KW-0234">DNA repair</keyword>
<dbReference type="Gene3D" id="3.90.320.10">
    <property type="match status" value="1"/>
</dbReference>
<accession>A0A943FSF3</accession>
<dbReference type="InterPro" id="IPR010614">
    <property type="entry name" value="RAD3-like_helicase_DEAD"/>
</dbReference>
<keyword evidence="3" id="KW-0547">Nucleotide-binding</keyword>
<dbReference type="GO" id="GO:0003677">
    <property type="term" value="F:DNA binding"/>
    <property type="evidence" value="ECO:0007669"/>
    <property type="project" value="UniProtKB-KW"/>
</dbReference>
<evidence type="ECO:0000313" key="16">
    <source>
        <dbReference type="EMBL" id="MBS5688524.1"/>
    </source>
</evidence>
<name>A0A943FSF3_9FIRM</name>
<keyword evidence="1" id="KW-0004">4Fe-4S</keyword>
<evidence type="ECO:0000256" key="9">
    <source>
        <dbReference type="ARBA" id="ARBA00023014"/>
    </source>
</evidence>
<evidence type="ECO:0000256" key="14">
    <source>
        <dbReference type="SAM" id="MobiDB-lite"/>
    </source>
</evidence>
<evidence type="ECO:0000256" key="10">
    <source>
        <dbReference type="ARBA" id="ARBA00023125"/>
    </source>
</evidence>
<evidence type="ECO:0000256" key="6">
    <source>
        <dbReference type="ARBA" id="ARBA00022806"/>
    </source>
</evidence>
<evidence type="ECO:0000256" key="3">
    <source>
        <dbReference type="ARBA" id="ARBA00022741"/>
    </source>
</evidence>
<reference evidence="16" key="1">
    <citation type="submission" date="2021-02" db="EMBL/GenBank/DDBJ databases">
        <title>Infant gut strain persistence is associated with maternal origin, phylogeny, and functional potential including surface adhesion and iron acquisition.</title>
        <authorList>
            <person name="Lou Y.C."/>
        </authorList>
    </citation>
    <scope>NUCLEOTIDE SEQUENCE</scope>
    <source>
        <strain evidence="16">L3_101_367G1_dasL3_101_367G1_metabat.metabat.26</strain>
    </source>
</reference>
<evidence type="ECO:0000256" key="11">
    <source>
        <dbReference type="ARBA" id="ARBA00023204"/>
    </source>
</evidence>
<evidence type="ECO:0000259" key="15">
    <source>
        <dbReference type="PROSITE" id="PS51193"/>
    </source>
</evidence>
<dbReference type="Gene3D" id="1.10.30.20">
    <property type="entry name" value="Bacterial XPD DNA helicase, FeS cluster domain"/>
    <property type="match status" value="1"/>
</dbReference>
<keyword evidence="7" id="KW-0067">ATP-binding</keyword>
<dbReference type="GO" id="GO:0003678">
    <property type="term" value="F:DNA helicase activity"/>
    <property type="evidence" value="ECO:0007669"/>
    <property type="project" value="InterPro"/>
</dbReference>